<dbReference type="Pfam" id="PF00561">
    <property type="entry name" value="Abhydrolase_1"/>
    <property type="match status" value="1"/>
</dbReference>
<dbReference type="PANTHER" id="PTHR43722">
    <property type="entry name" value="PROLINE IMINOPEPTIDASE"/>
    <property type="match status" value="1"/>
</dbReference>
<gene>
    <name evidence="14" type="ORF">EKG39_17695</name>
</gene>
<dbReference type="RefSeq" id="WP_126507314.1">
    <property type="nucleotide sequence ID" value="NZ_RXNV01000010.1"/>
</dbReference>
<dbReference type="EC" id="3.4.11.5" evidence="4 11"/>
<evidence type="ECO:0000259" key="13">
    <source>
        <dbReference type="Pfam" id="PF00561"/>
    </source>
</evidence>
<dbReference type="PIRSF" id="PIRSF006431">
    <property type="entry name" value="Pept_S33"/>
    <property type="match status" value="1"/>
</dbReference>
<dbReference type="Proteomes" id="UP000282060">
    <property type="component" value="Unassembled WGS sequence"/>
</dbReference>
<feature type="active site" description="Nucleophile" evidence="12">
    <location>
        <position position="108"/>
    </location>
</feature>
<evidence type="ECO:0000313" key="14">
    <source>
        <dbReference type="EMBL" id="RTR29345.1"/>
    </source>
</evidence>
<evidence type="ECO:0000256" key="2">
    <source>
        <dbReference type="ARBA" id="ARBA00004496"/>
    </source>
</evidence>
<dbReference type="AlphaFoldDB" id="A0A3S0IAZ7"/>
<accession>A0A3S0IAZ7</accession>
<sequence length="317" mass="35676">MSSHLPTFIRRDWLDVGDGHVLHLAQYGNPDGIPLLFLHGGPGGGCVVEDLRLFDRDTFHIFLLDQRGSGRSKPHGELKHNDLLHLLSDIERVRLWLNIPAWCVVGGSFGATLGFIYSCLYPQRVLSQVLWGLFIPNEEGANWLYGNQGAATLFPQDYLEFTALAPFTSKIDALFKRYRAGFLDPDADTRMEYVRGWLKWELALALPGAELPESGTPLAKSLAEIELHYASQQYFGAYALMREMACGIKAKTVILQGEMDWVCPSVIIEKFLAKFGSEEIKYTLIKGGYHALANDKMFLEVVYAVQEMANNMREIDK</sequence>
<evidence type="ECO:0000256" key="1">
    <source>
        <dbReference type="ARBA" id="ARBA00001585"/>
    </source>
</evidence>
<keyword evidence="15" id="KW-1185">Reference proteome</keyword>
<feature type="domain" description="AB hydrolase-1" evidence="13">
    <location>
        <begin position="34"/>
        <end position="291"/>
    </location>
</feature>
<organism evidence="14 15">
    <name type="scientific">Shewanella atlantica</name>
    <dbReference type="NCBI Taxonomy" id="271099"/>
    <lineage>
        <taxon>Bacteria</taxon>
        <taxon>Pseudomonadati</taxon>
        <taxon>Pseudomonadota</taxon>
        <taxon>Gammaproteobacteria</taxon>
        <taxon>Alteromonadales</taxon>
        <taxon>Shewanellaceae</taxon>
        <taxon>Shewanella</taxon>
    </lineage>
</organism>
<protein>
    <recommendedName>
        <fullName evidence="5 11">Proline iminopeptidase</fullName>
        <shortName evidence="11">PIP</shortName>
        <ecNumber evidence="4 11">3.4.11.5</ecNumber>
    </recommendedName>
    <alternativeName>
        <fullName evidence="10 11">Prolyl aminopeptidase</fullName>
    </alternativeName>
</protein>
<feature type="active site" description="Proton donor" evidence="12">
    <location>
        <position position="290"/>
    </location>
</feature>
<evidence type="ECO:0000256" key="6">
    <source>
        <dbReference type="ARBA" id="ARBA00022438"/>
    </source>
</evidence>
<dbReference type="PRINTS" id="PR00793">
    <property type="entry name" value="PROAMNOPTASE"/>
</dbReference>
<dbReference type="EMBL" id="RXNV01000010">
    <property type="protein sequence ID" value="RTR29345.1"/>
    <property type="molecule type" value="Genomic_DNA"/>
</dbReference>
<comment type="caution">
    <text evidence="14">The sequence shown here is derived from an EMBL/GenBank/DDBJ whole genome shotgun (WGS) entry which is preliminary data.</text>
</comment>
<reference evidence="14 15" key="1">
    <citation type="submission" date="2018-12" db="EMBL/GenBank/DDBJ databases">
        <authorList>
            <person name="Yu L."/>
        </authorList>
    </citation>
    <scope>NUCLEOTIDE SEQUENCE [LARGE SCALE GENOMIC DNA]</scope>
    <source>
        <strain evidence="14 15">HAW-EB5</strain>
    </source>
</reference>
<evidence type="ECO:0000256" key="12">
    <source>
        <dbReference type="PIRSR" id="PIRSR006431-1"/>
    </source>
</evidence>
<dbReference type="PANTHER" id="PTHR43722:SF1">
    <property type="entry name" value="PROLINE IMINOPEPTIDASE"/>
    <property type="match status" value="1"/>
</dbReference>
<dbReference type="InterPro" id="IPR029058">
    <property type="entry name" value="AB_hydrolase_fold"/>
</dbReference>
<dbReference type="GO" id="GO:0004177">
    <property type="term" value="F:aminopeptidase activity"/>
    <property type="evidence" value="ECO:0007669"/>
    <property type="project" value="UniProtKB-UniRule"/>
</dbReference>
<keyword evidence="8 11" id="KW-0645">Protease</keyword>
<evidence type="ECO:0000256" key="11">
    <source>
        <dbReference type="PIRNR" id="PIRNR006431"/>
    </source>
</evidence>
<evidence type="ECO:0000256" key="7">
    <source>
        <dbReference type="ARBA" id="ARBA00022490"/>
    </source>
</evidence>
<evidence type="ECO:0000256" key="9">
    <source>
        <dbReference type="ARBA" id="ARBA00022801"/>
    </source>
</evidence>
<evidence type="ECO:0000256" key="5">
    <source>
        <dbReference type="ARBA" id="ARBA00021843"/>
    </source>
</evidence>
<evidence type="ECO:0000256" key="10">
    <source>
        <dbReference type="ARBA" id="ARBA00029605"/>
    </source>
</evidence>
<dbReference type="InterPro" id="IPR005944">
    <property type="entry name" value="Pro_iminopeptidase"/>
</dbReference>
<evidence type="ECO:0000256" key="4">
    <source>
        <dbReference type="ARBA" id="ARBA00012568"/>
    </source>
</evidence>
<dbReference type="GO" id="GO:0005737">
    <property type="term" value="C:cytoplasm"/>
    <property type="evidence" value="ECO:0007669"/>
    <property type="project" value="UniProtKB-SubCell"/>
</dbReference>
<keyword evidence="9 11" id="KW-0378">Hydrolase</keyword>
<dbReference type="InterPro" id="IPR002410">
    <property type="entry name" value="Peptidase_S33"/>
</dbReference>
<comment type="subcellular location">
    <subcellularLocation>
        <location evidence="2 11">Cytoplasm</location>
    </subcellularLocation>
</comment>
<evidence type="ECO:0000256" key="8">
    <source>
        <dbReference type="ARBA" id="ARBA00022670"/>
    </source>
</evidence>
<keyword evidence="6 11" id="KW-0031">Aminopeptidase</keyword>
<evidence type="ECO:0000256" key="3">
    <source>
        <dbReference type="ARBA" id="ARBA00010088"/>
    </source>
</evidence>
<comment type="catalytic activity">
    <reaction evidence="1 11">
        <text>Release of N-terminal proline from a peptide.</text>
        <dbReference type="EC" id="3.4.11.5"/>
    </reaction>
</comment>
<dbReference type="Gene3D" id="3.40.50.1820">
    <property type="entry name" value="alpha/beta hydrolase"/>
    <property type="match status" value="1"/>
</dbReference>
<feature type="active site" evidence="12">
    <location>
        <position position="260"/>
    </location>
</feature>
<dbReference type="InterPro" id="IPR000073">
    <property type="entry name" value="AB_hydrolase_1"/>
</dbReference>
<name>A0A3S0IAZ7_9GAMM</name>
<evidence type="ECO:0000313" key="15">
    <source>
        <dbReference type="Proteomes" id="UP000282060"/>
    </source>
</evidence>
<dbReference type="SUPFAM" id="SSF53474">
    <property type="entry name" value="alpha/beta-Hydrolases"/>
    <property type="match status" value="1"/>
</dbReference>
<dbReference type="GO" id="GO:0006508">
    <property type="term" value="P:proteolysis"/>
    <property type="evidence" value="ECO:0007669"/>
    <property type="project" value="UniProtKB-KW"/>
</dbReference>
<proteinExistence type="inferred from homology"/>
<keyword evidence="7 11" id="KW-0963">Cytoplasm</keyword>
<dbReference type="OrthoDB" id="9796770at2"/>
<comment type="similarity">
    <text evidence="3 11">Belongs to the peptidase S33 family.</text>
</comment>